<dbReference type="Pfam" id="PF08447">
    <property type="entry name" value="PAS_3"/>
    <property type="match status" value="2"/>
</dbReference>
<dbReference type="EMBL" id="CP095046">
    <property type="protein sequence ID" value="UOQ72813.1"/>
    <property type="molecule type" value="Genomic_DNA"/>
</dbReference>
<dbReference type="CDD" id="cd00130">
    <property type="entry name" value="PAS"/>
    <property type="match status" value="2"/>
</dbReference>
<dbReference type="KEGG" id="hcu:MUN79_02120"/>
<feature type="coiled-coil region" evidence="1">
    <location>
        <begin position="6"/>
        <end position="40"/>
    </location>
</feature>
<dbReference type="RefSeq" id="WP_244676171.1">
    <property type="nucleotide sequence ID" value="NZ_CP095046.1"/>
</dbReference>
<feature type="domain" description="PAS" evidence="2">
    <location>
        <begin position="273"/>
        <end position="355"/>
    </location>
</feature>
<dbReference type="SMART" id="SM00091">
    <property type="entry name" value="PAS"/>
    <property type="match status" value="3"/>
</dbReference>
<evidence type="ECO:0000256" key="1">
    <source>
        <dbReference type="SAM" id="Coils"/>
    </source>
</evidence>
<accession>A0A8T9QDA2</accession>
<feature type="domain" description="PAS" evidence="2">
    <location>
        <begin position="406"/>
        <end position="483"/>
    </location>
</feature>
<dbReference type="InterPro" id="IPR000014">
    <property type="entry name" value="PAS"/>
</dbReference>
<gene>
    <name evidence="4" type="ORF">MUN79_02120</name>
</gene>
<keyword evidence="1" id="KW-0175">Coiled coil</keyword>
<name>A0A8T9QDA2_9BACT</name>
<dbReference type="InterPro" id="IPR000700">
    <property type="entry name" value="PAS-assoc_C"/>
</dbReference>
<dbReference type="InterPro" id="IPR052155">
    <property type="entry name" value="Biofilm_reg_signaling"/>
</dbReference>
<protein>
    <submittedName>
        <fullName evidence="4">PAS domain-containing protein</fullName>
    </submittedName>
</protein>
<dbReference type="Gene3D" id="3.30.450.20">
    <property type="entry name" value="PAS domain"/>
    <property type="match status" value="3"/>
</dbReference>
<dbReference type="PROSITE" id="PS50113">
    <property type="entry name" value="PAC"/>
    <property type="match status" value="1"/>
</dbReference>
<evidence type="ECO:0000259" key="3">
    <source>
        <dbReference type="PROSITE" id="PS50113"/>
    </source>
</evidence>
<dbReference type="NCBIfam" id="TIGR00229">
    <property type="entry name" value="sensory_box"/>
    <property type="match status" value="2"/>
</dbReference>
<dbReference type="PANTHER" id="PTHR44757">
    <property type="entry name" value="DIGUANYLATE CYCLASE DGCP"/>
    <property type="match status" value="1"/>
</dbReference>
<reference evidence="4" key="1">
    <citation type="submission" date="2022-04" db="EMBL/GenBank/DDBJ databases">
        <title>Hymenobacter sp. isolated from the air.</title>
        <authorList>
            <person name="Won M."/>
            <person name="Lee C.-M."/>
            <person name="Woen H.-Y."/>
            <person name="Kwon S.-W."/>
        </authorList>
    </citation>
    <scope>NUCLEOTIDE SEQUENCE</scope>
    <source>
        <strain evidence="4">5116S-3</strain>
    </source>
</reference>
<evidence type="ECO:0000313" key="4">
    <source>
        <dbReference type="EMBL" id="UOQ72813.1"/>
    </source>
</evidence>
<dbReference type="SUPFAM" id="SSF55785">
    <property type="entry name" value="PYP-like sensor domain (PAS domain)"/>
    <property type="match status" value="2"/>
</dbReference>
<evidence type="ECO:0000259" key="2">
    <source>
        <dbReference type="PROSITE" id="PS50112"/>
    </source>
</evidence>
<dbReference type="InterPro" id="IPR013655">
    <property type="entry name" value="PAS_fold_3"/>
</dbReference>
<dbReference type="PROSITE" id="PS50112">
    <property type="entry name" value="PAS"/>
    <property type="match status" value="2"/>
</dbReference>
<dbReference type="PANTHER" id="PTHR44757:SF2">
    <property type="entry name" value="BIOFILM ARCHITECTURE MAINTENANCE PROTEIN MBAA"/>
    <property type="match status" value="1"/>
</dbReference>
<dbReference type="SMART" id="SM00086">
    <property type="entry name" value="PAC"/>
    <property type="match status" value="2"/>
</dbReference>
<keyword evidence="5" id="KW-1185">Reference proteome</keyword>
<dbReference type="AlphaFoldDB" id="A0A8T9QDA2"/>
<sequence length="530" mass="60333">MTLLAYRQLRRRLQQAQQAQAAAQLELQQLRALVEQQRLAAAKQTAALLQTIHTGLLIENAQGVVTLNHRLAEMLLLPGETSTYIGQPSEAIFTRGQRGFTNPTWVKAQMDAAREAQTQVKGLLQHLSNGIILQVDYLPVVQNGETVLHLWSYEDVTQQQRILQHVQELSRLAEQCPNPIICFTYDGQARYANSAAQPVLHMLQEPAEAACQGFLRSEISAALAARQPRVYEYSLSTIRYVWTIAPLPQEEGVNVYLTDITARHVAEQELEHSQLFARRITDTIPHLVFLLDLDESRLLYCNSQSLPLLGYSDVEMVGLGARLLPTILKPEDYRSVQRRRGELAQTAVGQTLESEYQVRHRDGSWRWMKIKSAPFRRHPNGRVSQMVASAEDVTARRCMEVKLRQSQLFVERLASTAPNLIYILDIQEGRNVYCNQYIETLLGYSETDLQSMGPNMLAQLTAPDQLLLLQDHIDQLTRCAEGEIRSLEVFMYHRDGSIRWLRLNNTPFERNATGKCSRWWARPRILPTGS</sequence>
<organism evidence="4 5">
    <name type="scientific">Hymenobacter cellulosilyticus</name>
    <dbReference type="NCBI Taxonomy" id="2932248"/>
    <lineage>
        <taxon>Bacteria</taxon>
        <taxon>Pseudomonadati</taxon>
        <taxon>Bacteroidota</taxon>
        <taxon>Cytophagia</taxon>
        <taxon>Cytophagales</taxon>
        <taxon>Hymenobacteraceae</taxon>
        <taxon>Hymenobacter</taxon>
    </lineage>
</organism>
<proteinExistence type="predicted"/>
<dbReference type="InterPro" id="IPR001610">
    <property type="entry name" value="PAC"/>
</dbReference>
<evidence type="ECO:0000313" key="5">
    <source>
        <dbReference type="Proteomes" id="UP000831796"/>
    </source>
</evidence>
<feature type="domain" description="PAC" evidence="3">
    <location>
        <begin position="352"/>
        <end position="405"/>
    </location>
</feature>
<dbReference type="InterPro" id="IPR035965">
    <property type="entry name" value="PAS-like_dom_sf"/>
</dbReference>
<dbReference type="Proteomes" id="UP000831796">
    <property type="component" value="Chromosome"/>
</dbReference>